<feature type="region of interest" description="Disordered" evidence="1">
    <location>
        <begin position="849"/>
        <end position="890"/>
    </location>
</feature>
<keyword evidence="2" id="KW-0472">Membrane</keyword>
<feature type="region of interest" description="Disordered" evidence="1">
    <location>
        <begin position="553"/>
        <end position="583"/>
    </location>
</feature>
<keyword evidence="4" id="KW-1185">Reference proteome</keyword>
<evidence type="ECO:0000313" key="3">
    <source>
        <dbReference type="EMBL" id="CAH1256278.1"/>
    </source>
</evidence>
<evidence type="ECO:0000256" key="1">
    <source>
        <dbReference type="SAM" id="MobiDB-lite"/>
    </source>
</evidence>
<dbReference type="OrthoDB" id="5982253at2759"/>
<feature type="region of interest" description="Disordered" evidence="1">
    <location>
        <begin position="1"/>
        <end position="22"/>
    </location>
</feature>
<feature type="region of interest" description="Disordered" evidence="1">
    <location>
        <begin position="195"/>
        <end position="267"/>
    </location>
</feature>
<accession>A0A8K0ELK8</accession>
<feature type="transmembrane region" description="Helical" evidence="2">
    <location>
        <begin position="604"/>
        <end position="623"/>
    </location>
</feature>
<feature type="compositionally biased region" description="Basic and acidic residues" evidence="1">
    <location>
        <begin position="1"/>
        <end position="16"/>
    </location>
</feature>
<feature type="transmembrane region" description="Helical" evidence="2">
    <location>
        <begin position="291"/>
        <end position="314"/>
    </location>
</feature>
<sequence length="983" mass="101379">MPKLPEHGSDQPRDDATPGVPNQFDKRVLALEDIFKIMSLAMGFVFLVNLGLVMYTCITVIIAFLNQAYYPQTSIPPLTEVTKVSTSATGRSIDEPFGHCELLESPPTEPAWHTPSSIHDSSDEPRTKQDFGFVNATFTTLGATGRAGPTSLGDHYRGQDHEKLVTLQDGMQLFTVPETGNYRIEAAVMMMMIDDGDDDDVADDDDAGGEEEDDGVDEDDDGVDIDDGDEDDDGVGDEDDDRVGDDFIDEDGDGFDGNDGDDEEEDGMGMRMMVSVMMVLIMKMMRLMMVLVMMVLVMKLLGMILIVMVMVMMLSRSISSGAAGGWDYHSLNSSVRGHGAMMRGTFRLQKGEVLKILVGQEGLDSQLWFSSGGGGGTFVTGLDNEPLIIAGGGGGIEWLEQRYTSCDGTTLTSGQKSYLGAPRRPGNPGDEVFAGGRNGHGATDGWGEIGGGGGGLLTNGGSGRTGSGTSGGEGGYAFVNGGQGGRGLYHHADGGFGGGGGAYGNSKGSGGGGGYSGGGRGPRGACECGGGGGSFNAGTDTSGIVPLPARALQAGRAAMQGQPRNEYSAHGGKRPKIAPGPPKRAYSRITALEKRFNRLSLSMSLMYLINLVLLAYITGVLLFSEQVTCQQTIAESDSIAPESHGGPERLGGSELPRSDDTGLASDPQYGQPGSVFRNATFTTLGATGRAGPTSLGDHYRGQDHEKLVTLQNGIQVFTIPETGNYRIEAAGAAGGWDRVRDDLFRFGHTQTNLSMRGRGAVMKGDFHLHIGDVLKILVGQEGLENRAHFSAGGGGGTYVTRCDGTPLIIAGGGGGMEWLQTRYGSCDGTTLTSGQKSYIGTADRAGSHDDEVYAGGSDGHGATEGEGAVGGGGGGFLTNGGSGWEFEPGSMTSGGKGGYAFVNGGQGGRGLYNNADGGFGGGGGAYGTGKGSGGGGGYSGGGRGPTGVCECGGGGGSFNAGTDTNGQNGTNDGPGYVVVKLLQ</sequence>
<feature type="compositionally biased region" description="Gly residues" evidence="1">
    <location>
        <begin position="856"/>
        <end position="883"/>
    </location>
</feature>
<name>A0A8K0ELK8_BRALA</name>
<dbReference type="EMBL" id="OV696688">
    <property type="protein sequence ID" value="CAH1256278.1"/>
    <property type="molecule type" value="Genomic_DNA"/>
</dbReference>
<dbReference type="PANTHER" id="PTHR31535">
    <property type="match status" value="1"/>
</dbReference>
<reference evidence="3" key="1">
    <citation type="submission" date="2022-01" db="EMBL/GenBank/DDBJ databases">
        <authorList>
            <person name="Braso-Vives M."/>
        </authorList>
    </citation>
    <scope>NUCLEOTIDE SEQUENCE</scope>
</reference>
<dbReference type="Proteomes" id="UP000838412">
    <property type="component" value="Chromosome 3"/>
</dbReference>
<organism evidence="3 4">
    <name type="scientific">Branchiostoma lanceolatum</name>
    <name type="common">Common lancelet</name>
    <name type="synonym">Amphioxus lanceolatum</name>
    <dbReference type="NCBI Taxonomy" id="7740"/>
    <lineage>
        <taxon>Eukaryota</taxon>
        <taxon>Metazoa</taxon>
        <taxon>Chordata</taxon>
        <taxon>Cephalochordata</taxon>
        <taxon>Leptocardii</taxon>
        <taxon>Amphioxiformes</taxon>
        <taxon>Branchiostomatidae</taxon>
        <taxon>Branchiostoma</taxon>
    </lineage>
</organism>
<keyword evidence="2" id="KW-0812">Transmembrane</keyword>
<gene>
    <name evidence="3" type="primary">Hypp1639</name>
    <name evidence="3" type="ORF">BLAG_LOCUS14714</name>
</gene>
<keyword evidence="2" id="KW-1133">Transmembrane helix</keyword>
<evidence type="ECO:0000256" key="2">
    <source>
        <dbReference type="SAM" id="Phobius"/>
    </source>
</evidence>
<dbReference type="AlphaFoldDB" id="A0A8K0ELK8"/>
<feature type="region of interest" description="Disordered" evidence="1">
    <location>
        <begin position="637"/>
        <end position="673"/>
    </location>
</feature>
<evidence type="ECO:0000313" key="4">
    <source>
        <dbReference type="Proteomes" id="UP000838412"/>
    </source>
</evidence>
<proteinExistence type="predicted"/>
<protein>
    <submittedName>
        <fullName evidence="3">Hypp1639 protein</fullName>
    </submittedName>
</protein>
<feature type="transmembrane region" description="Helical" evidence="2">
    <location>
        <begin position="37"/>
        <end position="65"/>
    </location>
</feature>
<dbReference type="PANTHER" id="PTHR31535:SF3">
    <property type="entry name" value="REGULATORY PROTEIN ZESTE"/>
    <property type="match status" value="1"/>
</dbReference>